<dbReference type="InterPro" id="IPR052084">
    <property type="entry name" value="SF3B4_spliceosome_assoc"/>
</dbReference>
<evidence type="ECO:0000256" key="5">
    <source>
        <dbReference type="PROSITE-ProRule" id="PRU00176"/>
    </source>
</evidence>
<keyword evidence="4" id="KW-0539">Nucleus</keyword>
<dbReference type="InterPro" id="IPR012677">
    <property type="entry name" value="Nucleotide-bd_a/b_plait_sf"/>
</dbReference>
<keyword evidence="9" id="KW-1185">Reference proteome</keyword>
<dbReference type="GO" id="GO:0071011">
    <property type="term" value="C:precatalytic spliceosome"/>
    <property type="evidence" value="ECO:0007669"/>
    <property type="project" value="TreeGrafter"/>
</dbReference>
<dbReference type="EMBL" id="MU004409">
    <property type="protein sequence ID" value="KAF2652119.1"/>
    <property type="molecule type" value="Genomic_DNA"/>
</dbReference>
<keyword evidence="2" id="KW-0677">Repeat</keyword>
<comment type="subcellular location">
    <subcellularLocation>
        <location evidence="1">Nucleus</location>
    </subcellularLocation>
</comment>
<dbReference type="SUPFAM" id="SSF54928">
    <property type="entry name" value="RNA-binding domain, RBD"/>
    <property type="match status" value="1"/>
</dbReference>
<dbReference type="GO" id="GO:0048026">
    <property type="term" value="P:positive regulation of mRNA splicing, via spliceosome"/>
    <property type="evidence" value="ECO:0007669"/>
    <property type="project" value="TreeGrafter"/>
</dbReference>
<sequence length="334" mass="35373">MSGSGARHWEQDKEATVYIGNLDERVTDQLVWELMLQAGRIQNVHLPKDRVTQIHQGFGFVEFMSEEDAEYAAKIMNQIRLYGKPIRVNKASADKQKTAEIGAELFIGNLDSMVSEDVLYSTFSRFGALVNPPKVARDDVGISKGYGFVSFNDFESSDAAIQHMNGQFIMNKEISVQYAYKKDGKGERHGDEAERTLAKRGKAQGVTPAIQPLPSHLFQAQPPAGIPSGPQAMMNGAGGGVPGAPNGPAGYGGPPGGAPIARPPATLPPPPSGLPARPPSGAPPTNMYPPPGFNPPPPHGFMGGPPGGPAGPPGFGPPPGQLPPGFNPNQGYRR</sequence>
<dbReference type="Pfam" id="PF00076">
    <property type="entry name" value="RRM_1"/>
    <property type="match status" value="2"/>
</dbReference>
<dbReference type="GO" id="GO:0005686">
    <property type="term" value="C:U2 snRNP"/>
    <property type="evidence" value="ECO:0007669"/>
    <property type="project" value="TreeGrafter"/>
</dbReference>
<dbReference type="FunFam" id="3.30.70.330:FF:000121">
    <property type="entry name" value="Splicing factor 3b subunit 4"/>
    <property type="match status" value="1"/>
</dbReference>
<evidence type="ECO:0000256" key="4">
    <source>
        <dbReference type="ARBA" id="ARBA00023242"/>
    </source>
</evidence>
<evidence type="ECO:0000256" key="6">
    <source>
        <dbReference type="SAM" id="MobiDB-lite"/>
    </source>
</evidence>
<dbReference type="GO" id="GO:0005730">
    <property type="term" value="C:nucleolus"/>
    <property type="evidence" value="ECO:0007669"/>
    <property type="project" value="TreeGrafter"/>
</dbReference>
<dbReference type="OrthoDB" id="10259687at2759"/>
<dbReference type="InterPro" id="IPR035979">
    <property type="entry name" value="RBD_domain_sf"/>
</dbReference>
<dbReference type="Proteomes" id="UP000799324">
    <property type="component" value="Unassembled WGS sequence"/>
</dbReference>
<dbReference type="Gene3D" id="3.30.70.330">
    <property type="match status" value="2"/>
</dbReference>
<gene>
    <name evidence="8" type="ORF">K491DRAFT_695852</name>
</gene>
<dbReference type="PANTHER" id="PTHR48030:SF3">
    <property type="entry name" value="SPLICING FACTOR 3B SUBUNIT 4"/>
    <property type="match status" value="1"/>
</dbReference>
<organism evidence="8 9">
    <name type="scientific">Lophiostoma macrostomum CBS 122681</name>
    <dbReference type="NCBI Taxonomy" id="1314788"/>
    <lineage>
        <taxon>Eukaryota</taxon>
        <taxon>Fungi</taxon>
        <taxon>Dikarya</taxon>
        <taxon>Ascomycota</taxon>
        <taxon>Pezizomycotina</taxon>
        <taxon>Dothideomycetes</taxon>
        <taxon>Pleosporomycetidae</taxon>
        <taxon>Pleosporales</taxon>
        <taxon>Lophiostomataceae</taxon>
        <taxon>Lophiostoma</taxon>
    </lineage>
</organism>
<dbReference type="SMART" id="SM00360">
    <property type="entry name" value="RRM"/>
    <property type="match status" value="2"/>
</dbReference>
<evidence type="ECO:0000256" key="1">
    <source>
        <dbReference type="ARBA" id="ARBA00004123"/>
    </source>
</evidence>
<evidence type="ECO:0000313" key="9">
    <source>
        <dbReference type="Proteomes" id="UP000799324"/>
    </source>
</evidence>
<dbReference type="InterPro" id="IPR034158">
    <property type="entry name" value="SF3B4_RRM1"/>
</dbReference>
<evidence type="ECO:0000256" key="2">
    <source>
        <dbReference type="ARBA" id="ARBA00022737"/>
    </source>
</evidence>
<protein>
    <submittedName>
        <fullName evidence="8">RNA-binding domain-containing protein</fullName>
    </submittedName>
</protein>
<reference evidence="8" key="1">
    <citation type="journal article" date="2020" name="Stud. Mycol.">
        <title>101 Dothideomycetes genomes: a test case for predicting lifestyles and emergence of pathogens.</title>
        <authorList>
            <person name="Haridas S."/>
            <person name="Albert R."/>
            <person name="Binder M."/>
            <person name="Bloem J."/>
            <person name="Labutti K."/>
            <person name="Salamov A."/>
            <person name="Andreopoulos B."/>
            <person name="Baker S."/>
            <person name="Barry K."/>
            <person name="Bills G."/>
            <person name="Bluhm B."/>
            <person name="Cannon C."/>
            <person name="Castanera R."/>
            <person name="Culley D."/>
            <person name="Daum C."/>
            <person name="Ezra D."/>
            <person name="Gonzalez J."/>
            <person name="Henrissat B."/>
            <person name="Kuo A."/>
            <person name="Liang C."/>
            <person name="Lipzen A."/>
            <person name="Lutzoni F."/>
            <person name="Magnuson J."/>
            <person name="Mondo S."/>
            <person name="Nolan M."/>
            <person name="Ohm R."/>
            <person name="Pangilinan J."/>
            <person name="Park H.-J."/>
            <person name="Ramirez L."/>
            <person name="Alfaro M."/>
            <person name="Sun H."/>
            <person name="Tritt A."/>
            <person name="Yoshinaga Y."/>
            <person name="Zwiers L.-H."/>
            <person name="Turgeon B."/>
            <person name="Goodwin S."/>
            <person name="Spatafora J."/>
            <person name="Crous P."/>
            <person name="Grigoriev I."/>
        </authorList>
    </citation>
    <scope>NUCLEOTIDE SEQUENCE</scope>
    <source>
        <strain evidence="8">CBS 122681</strain>
    </source>
</reference>
<feature type="domain" description="RRM" evidence="7">
    <location>
        <begin position="15"/>
        <end position="93"/>
    </location>
</feature>
<feature type="compositionally biased region" description="Pro residues" evidence="6">
    <location>
        <begin position="261"/>
        <end position="299"/>
    </location>
</feature>
<dbReference type="GO" id="GO:0003723">
    <property type="term" value="F:RNA binding"/>
    <property type="evidence" value="ECO:0007669"/>
    <property type="project" value="UniProtKB-UniRule"/>
</dbReference>
<dbReference type="InterPro" id="IPR000504">
    <property type="entry name" value="RRM_dom"/>
</dbReference>
<keyword evidence="3 5" id="KW-0694">RNA-binding</keyword>
<name>A0A6A6SWN9_9PLEO</name>
<feature type="region of interest" description="Disordered" evidence="6">
    <location>
        <begin position="216"/>
        <end position="334"/>
    </location>
</feature>
<accession>A0A6A6SWN9</accession>
<dbReference type="AlphaFoldDB" id="A0A6A6SWN9"/>
<dbReference type="PROSITE" id="PS50102">
    <property type="entry name" value="RRM"/>
    <property type="match status" value="2"/>
</dbReference>
<dbReference type="PANTHER" id="PTHR48030">
    <property type="entry name" value="SPLICING FACTOR 3B SUBUNIT 4"/>
    <property type="match status" value="1"/>
</dbReference>
<feature type="compositionally biased region" description="Pro residues" evidence="6">
    <location>
        <begin position="306"/>
        <end position="326"/>
    </location>
</feature>
<dbReference type="CDD" id="cd12334">
    <property type="entry name" value="RRM1_SF3B4"/>
    <property type="match status" value="1"/>
</dbReference>
<evidence type="ECO:0000256" key="3">
    <source>
        <dbReference type="ARBA" id="ARBA00022884"/>
    </source>
</evidence>
<evidence type="ECO:0000313" key="8">
    <source>
        <dbReference type="EMBL" id="KAF2652119.1"/>
    </source>
</evidence>
<proteinExistence type="predicted"/>
<feature type="domain" description="RRM" evidence="7">
    <location>
        <begin position="103"/>
        <end position="181"/>
    </location>
</feature>
<dbReference type="FunFam" id="3.30.70.330:FF:000288">
    <property type="entry name" value="Splicing factor 3b subunit 4"/>
    <property type="match status" value="1"/>
</dbReference>
<evidence type="ECO:0000259" key="7">
    <source>
        <dbReference type="PROSITE" id="PS50102"/>
    </source>
</evidence>